<dbReference type="EMBL" id="AVOT02002895">
    <property type="protein sequence ID" value="MBW0471880.1"/>
    <property type="molecule type" value="Genomic_DNA"/>
</dbReference>
<keyword evidence="3" id="KW-1185">Reference proteome</keyword>
<dbReference type="InterPro" id="IPR053134">
    <property type="entry name" value="RNA-dir_DNA_polymerase"/>
</dbReference>
<evidence type="ECO:0000259" key="1">
    <source>
        <dbReference type="Pfam" id="PF00078"/>
    </source>
</evidence>
<dbReference type="InterPro" id="IPR043502">
    <property type="entry name" value="DNA/RNA_pol_sf"/>
</dbReference>
<dbReference type="CDD" id="cd01647">
    <property type="entry name" value="RT_LTR"/>
    <property type="match status" value="1"/>
</dbReference>
<dbReference type="Gene3D" id="3.10.10.10">
    <property type="entry name" value="HIV Type 1 Reverse Transcriptase, subunit A, domain 1"/>
    <property type="match status" value="1"/>
</dbReference>
<dbReference type="InterPro" id="IPR043128">
    <property type="entry name" value="Rev_trsase/Diguanyl_cyclase"/>
</dbReference>
<dbReference type="AlphaFoldDB" id="A0A9Q3GM24"/>
<dbReference type="Gene3D" id="3.30.70.270">
    <property type="match status" value="1"/>
</dbReference>
<dbReference type="PANTHER" id="PTHR24559:SF444">
    <property type="entry name" value="REVERSE TRANSCRIPTASE DOMAIN-CONTAINING PROTEIN"/>
    <property type="match status" value="1"/>
</dbReference>
<dbReference type="SUPFAM" id="SSF56672">
    <property type="entry name" value="DNA/RNA polymerases"/>
    <property type="match status" value="1"/>
</dbReference>
<gene>
    <name evidence="2" type="ORF">O181_011595</name>
</gene>
<dbReference type="Pfam" id="PF00078">
    <property type="entry name" value="RVT_1"/>
    <property type="match status" value="1"/>
</dbReference>
<organism evidence="2 3">
    <name type="scientific">Austropuccinia psidii MF-1</name>
    <dbReference type="NCBI Taxonomy" id="1389203"/>
    <lineage>
        <taxon>Eukaryota</taxon>
        <taxon>Fungi</taxon>
        <taxon>Dikarya</taxon>
        <taxon>Basidiomycota</taxon>
        <taxon>Pucciniomycotina</taxon>
        <taxon>Pucciniomycetes</taxon>
        <taxon>Pucciniales</taxon>
        <taxon>Sphaerophragmiaceae</taxon>
        <taxon>Austropuccinia</taxon>
    </lineage>
</organism>
<protein>
    <recommendedName>
        <fullName evidence="1">Reverse transcriptase domain-containing protein</fullName>
    </recommendedName>
</protein>
<dbReference type="Proteomes" id="UP000765509">
    <property type="component" value="Unassembled WGS sequence"/>
</dbReference>
<accession>A0A9Q3GM24</accession>
<evidence type="ECO:0000313" key="2">
    <source>
        <dbReference type="EMBL" id="MBW0471880.1"/>
    </source>
</evidence>
<evidence type="ECO:0000313" key="3">
    <source>
        <dbReference type="Proteomes" id="UP000765509"/>
    </source>
</evidence>
<proteinExistence type="predicted"/>
<sequence>MRRRPLYAESLETRKGIEKHVNEFLEMDFIINFGYNEILEVTTPVLITLHYSKYRWFRDFRALNHYTKADRYPIPRIPHSLEKLEEAKHITKRDFIKGFHQNGVEPNSMKLLRSICQMGIYKYTRMEFVIKNSPDHFQRIMETIFKEEILEGWMVVYIDDIIIYSETGEEHVKCLDRVLSKGTPINLKISFEKFNYGQKQLLALAHKVSGLILAID</sequence>
<comment type="caution">
    <text evidence="2">The sequence shown here is derived from an EMBL/GenBank/DDBJ whole genome shotgun (WGS) entry which is preliminary data.</text>
</comment>
<dbReference type="PANTHER" id="PTHR24559">
    <property type="entry name" value="TRANSPOSON TY3-I GAG-POL POLYPROTEIN"/>
    <property type="match status" value="1"/>
</dbReference>
<name>A0A9Q3GM24_9BASI</name>
<dbReference type="InterPro" id="IPR000477">
    <property type="entry name" value="RT_dom"/>
</dbReference>
<feature type="domain" description="Reverse transcriptase" evidence="1">
    <location>
        <begin position="52"/>
        <end position="201"/>
    </location>
</feature>
<reference evidence="2" key="1">
    <citation type="submission" date="2021-03" db="EMBL/GenBank/DDBJ databases">
        <title>Draft genome sequence of rust myrtle Austropuccinia psidii MF-1, a brazilian biotype.</title>
        <authorList>
            <person name="Quecine M.C."/>
            <person name="Pachon D.M.R."/>
            <person name="Bonatelli M.L."/>
            <person name="Correr F.H."/>
            <person name="Franceschini L.M."/>
            <person name="Leite T.F."/>
            <person name="Margarido G.R.A."/>
            <person name="Almeida C.A."/>
            <person name="Ferrarezi J.A."/>
            <person name="Labate C.A."/>
        </authorList>
    </citation>
    <scope>NUCLEOTIDE SEQUENCE</scope>
    <source>
        <strain evidence="2">MF-1</strain>
    </source>
</reference>